<evidence type="ECO:0000313" key="1">
    <source>
        <dbReference type="EMBL" id="GMF23480.1"/>
    </source>
</evidence>
<dbReference type="Proteomes" id="UP001165121">
    <property type="component" value="Unassembled WGS sequence"/>
</dbReference>
<protein>
    <submittedName>
        <fullName evidence="1">Unnamed protein product</fullName>
    </submittedName>
</protein>
<evidence type="ECO:0000313" key="2">
    <source>
        <dbReference type="Proteomes" id="UP001165121"/>
    </source>
</evidence>
<comment type="caution">
    <text evidence="1">The sequence shown here is derived from an EMBL/GenBank/DDBJ whole genome shotgun (WGS) entry which is preliminary data.</text>
</comment>
<accession>A0A9W6U126</accession>
<name>A0A9W6U126_9STRA</name>
<keyword evidence="2" id="KW-1185">Reference proteome</keyword>
<dbReference type="EMBL" id="BSXT01000289">
    <property type="protein sequence ID" value="GMF23480.1"/>
    <property type="molecule type" value="Genomic_DNA"/>
</dbReference>
<reference evidence="1" key="1">
    <citation type="submission" date="2023-04" db="EMBL/GenBank/DDBJ databases">
        <title>Phytophthora fragariaefolia NBRC 109709.</title>
        <authorList>
            <person name="Ichikawa N."/>
            <person name="Sato H."/>
            <person name="Tonouchi N."/>
        </authorList>
    </citation>
    <scope>NUCLEOTIDE SEQUENCE</scope>
    <source>
        <strain evidence="1">NBRC 109709</strain>
    </source>
</reference>
<gene>
    <name evidence="1" type="ORF">Pfra01_000372200</name>
</gene>
<proteinExistence type="predicted"/>
<organism evidence="1 2">
    <name type="scientific">Phytophthora fragariaefolia</name>
    <dbReference type="NCBI Taxonomy" id="1490495"/>
    <lineage>
        <taxon>Eukaryota</taxon>
        <taxon>Sar</taxon>
        <taxon>Stramenopiles</taxon>
        <taxon>Oomycota</taxon>
        <taxon>Peronosporomycetes</taxon>
        <taxon>Peronosporales</taxon>
        <taxon>Peronosporaceae</taxon>
        <taxon>Phytophthora</taxon>
    </lineage>
</organism>
<dbReference type="AlphaFoldDB" id="A0A9W6U126"/>
<sequence length="203" mass="22719">MAMSVTGVVLTVAGFAIPGRVVLEEINSTARKQVRVVYRSTAGLLHKADLSLLQRKKFLVSAEVTELEQSHHQLWVLLIVSAADIDVDVFQNELTHCGVWLVRAVQSREHQSAVWCGRCDSMFFDENGGLIEQSVRLAISIGTYLVPNWGALYVFYVLPRFQFSTVLDVPGLVMDDESEESLYELLPADEQAKPSSGRGRRFY</sequence>
<dbReference type="OrthoDB" id="65054at2759"/>